<dbReference type="PaxDb" id="39947-A0A0P0X4M6"/>
<sequence>MQEQPDIAQELPPVPRLLACRYPLHLAAEKQSISTHTPSITLHIFSSSSNFRSSSAMDQASSMSPVPSDGGVQL</sequence>
<dbReference type="Proteomes" id="UP000059680">
    <property type="component" value="Chromosome 7"/>
</dbReference>
<reference evidence="2 3" key="3">
    <citation type="journal article" date="2013" name="Rice">
        <title>Improvement of the Oryza sativa Nipponbare reference genome using next generation sequence and optical map data.</title>
        <authorList>
            <person name="Kawahara Y."/>
            <person name="de la Bastide M."/>
            <person name="Hamilton J.P."/>
            <person name="Kanamori H."/>
            <person name="McCombie W.R."/>
            <person name="Ouyang S."/>
            <person name="Schwartz D.C."/>
            <person name="Tanaka T."/>
            <person name="Wu J."/>
            <person name="Zhou S."/>
            <person name="Childs K.L."/>
            <person name="Davidson R.M."/>
            <person name="Lin H."/>
            <person name="Quesada-Ocampo L."/>
            <person name="Vaillancourt B."/>
            <person name="Sakai H."/>
            <person name="Lee S.S."/>
            <person name="Kim J."/>
            <person name="Numa H."/>
            <person name="Itoh T."/>
            <person name="Buell C.R."/>
            <person name="Matsumoto T."/>
        </authorList>
    </citation>
    <scope>NUCLEOTIDE SEQUENCE [LARGE SCALE GENOMIC DNA]</scope>
    <source>
        <strain evidence="3">cv. Nipponbare</strain>
    </source>
</reference>
<evidence type="ECO:0000313" key="2">
    <source>
        <dbReference type="EMBL" id="BAT00931.1"/>
    </source>
</evidence>
<dbReference type="AlphaFoldDB" id="A0A0P0X4M6"/>
<accession>A0A0P0X4M6</accession>
<dbReference type="Gramene" id="Os07t0269450-00">
    <property type="protein sequence ID" value="Os07t0269450-00"/>
    <property type="gene ID" value="Os07g0269450"/>
</dbReference>
<protein>
    <submittedName>
        <fullName evidence="2">Os07g0269450 protein</fullName>
    </submittedName>
</protein>
<keyword evidence="3" id="KW-1185">Reference proteome</keyword>
<feature type="region of interest" description="Disordered" evidence="1">
    <location>
        <begin position="54"/>
        <end position="74"/>
    </location>
</feature>
<dbReference type="EMBL" id="AP014963">
    <property type="protein sequence ID" value="BAT00931.1"/>
    <property type="molecule type" value="Genomic_DNA"/>
</dbReference>
<dbReference type="InParanoid" id="A0A0P0X4M6"/>
<organism evidence="2 3">
    <name type="scientific">Oryza sativa subsp. japonica</name>
    <name type="common">Rice</name>
    <dbReference type="NCBI Taxonomy" id="39947"/>
    <lineage>
        <taxon>Eukaryota</taxon>
        <taxon>Viridiplantae</taxon>
        <taxon>Streptophyta</taxon>
        <taxon>Embryophyta</taxon>
        <taxon>Tracheophyta</taxon>
        <taxon>Spermatophyta</taxon>
        <taxon>Magnoliopsida</taxon>
        <taxon>Liliopsida</taxon>
        <taxon>Poales</taxon>
        <taxon>Poaceae</taxon>
        <taxon>BOP clade</taxon>
        <taxon>Oryzoideae</taxon>
        <taxon>Oryzeae</taxon>
        <taxon>Oryzinae</taxon>
        <taxon>Oryza</taxon>
        <taxon>Oryza sativa</taxon>
    </lineage>
</organism>
<evidence type="ECO:0000313" key="3">
    <source>
        <dbReference type="Proteomes" id="UP000059680"/>
    </source>
</evidence>
<feature type="compositionally biased region" description="Low complexity" evidence="1">
    <location>
        <begin position="54"/>
        <end position="64"/>
    </location>
</feature>
<name>A0A0P0X4M6_ORYSJ</name>
<evidence type="ECO:0000256" key="1">
    <source>
        <dbReference type="SAM" id="MobiDB-lite"/>
    </source>
</evidence>
<gene>
    <name evidence="2" type="ordered locus">Os07g0269450</name>
    <name evidence="2" type="ORF">OSNPB_070269450</name>
</gene>
<proteinExistence type="predicted"/>
<reference evidence="2 3" key="2">
    <citation type="journal article" date="2013" name="Plant Cell Physiol.">
        <title>Rice Annotation Project Database (RAP-DB): an integrative and interactive database for rice genomics.</title>
        <authorList>
            <person name="Sakai H."/>
            <person name="Lee S.S."/>
            <person name="Tanaka T."/>
            <person name="Numa H."/>
            <person name="Kim J."/>
            <person name="Kawahara Y."/>
            <person name="Wakimoto H."/>
            <person name="Yang C.C."/>
            <person name="Iwamoto M."/>
            <person name="Abe T."/>
            <person name="Yamada Y."/>
            <person name="Muto A."/>
            <person name="Inokuchi H."/>
            <person name="Ikemura T."/>
            <person name="Matsumoto T."/>
            <person name="Sasaki T."/>
            <person name="Itoh T."/>
        </authorList>
    </citation>
    <scope>NUCLEOTIDE SEQUENCE [LARGE SCALE GENOMIC DNA]</scope>
    <source>
        <strain evidence="3">cv. Nipponbare</strain>
    </source>
</reference>
<reference evidence="3" key="1">
    <citation type="journal article" date="2005" name="Nature">
        <title>The map-based sequence of the rice genome.</title>
        <authorList>
            <consortium name="International rice genome sequencing project (IRGSP)"/>
            <person name="Matsumoto T."/>
            <person name="Wu J."/>
            <person name="Kanamori H."/>
            <person name="Katayose Y."/>
            <person name="Fujisawa M."/>
            <person name="Namiki N."/>
            <person name="Mizuno H."/>
            <person name="Yamamoto K."/>
            <person name="Antonio B.A."/>
            <person name="Baba T."/>
            <person name="Sakata K."/>
            <person name="Nagamura Y."/>
            <person name="Aoki H."/>
            <person name="Arikawa K."/>
            <person name="Arita K."/>
            <person name="Bito T."/>
            <person name="Chiden Y."/>
            <person name="Fujitsuka N."/>
            <person name="Fukunaka R."/>
            <person name="Hamada M."/>
            <person name="Harada C."/>
            <person name="Hayashi A."/>
            <person name="Hijishita S."/>
            <person name="Honda M."/>
            <person name="Hosokawa S."/>
            <person name="Ichikawa Y."/>
            <person name="Idonuma A."/>
            <person name="Iijima M."/>
            <person name="Ikeda M."/>
            <person name="Ikeno M."/>
            <person name="Ito K."/>
            <person name="Ito S."/>
            <person name="Ito T."/>
            <person name="Ito Y."/>
            <person name="Ito Y."/>
            <person name="Iwabuchi A."/>
            <person name="Kamiya K."/>
            <person name="Karasawa W."/>
            <person name="Kurita K."/>
            <person name="Katagiri S."/>
            <person name="Kikuta A."/>
            <person name="Kobayashi H."/>
            <person name="Kobayashi N."/>
            <person name="Machita K."/>
            <person name="Maehara T."/>
            <person name="Masukawa M."/>
            <person name="Mizubayashi T."/>
            <person name="Mukai Y."/>
            <person name="Nagasaki H."/>
            <person name="Nagata Y."/>
            <person name="Naito S."/>
            <person name="Nakashima M."/>
            <person name="Nakama Y."/>
            <person name="Nakamichi Y."/>
            <person name="Nakamura M."/>
            <person name="Meguro A."/>
            <person name="Negishi M."/>
            <person name="Ohta I."/>
            <person name="Ohta T."/>
            <person name="Okamoto M."/>
            <person name="Ono N."/>
            <person name="Saji S."/>
            <person name="Sakaguchi M."/>
            <person name="Sakai K."/>
            <person name="Shibata M."/>
            <person name="Shimokawa T."/>
            <person name="Song J."/>
            <person name="Takazaki Y."/>
            <person name="Terasawa K."/>
            <person name="Tsugane M."/>
            <person name="Tsuji K."/>
            <person name="Ueda S."/>
            <person name="Waki K."/>
            <person name="Yamagata H."/>
            <person name="Yamamoto M."/>
            <person name="Yamamoto S."/>
            <person name="Yamane H."/>
            <person name="Yoshiki S."/>
            <person name="Yoshihara R."/>
            <person name="Yukawa K."/>
            <person name="Zhong H."/>
            <person name="Yano M."/>
            <person name="Yuan Q."/>
            <person name="Ouyang S."/>
            <person name="Liu J."/>
            <person name="Jones K.M."/>
            <person name="Gansberger K."/>
            <person name="Moffat K."/>
            <person name="Hill J."/>
            <person name="Bera J."/>
            <person name="Fadrosh D."/>
            <person name="Jin S."/>
            <person name="Johri S."/>
            <person name="Kim M."/>
            <person name="Overton L."/>
            <person name="Reardon M."/>
            <person name="Tsitrin T."/>
            <person name="Vuong H."/>
            <person name="Weaver B."/>
            <person name="Ciecko A."/>
            <person name="Tallon L."/>
            <person name="Jackson J."/>
            <person name="Pai G."/>
            <person name="Aken S.V."/>
            <person name="Utterback T."/>
            <person name="Reidmuller S."/>
            <person name="Feldblyum T."/>
            <person name="Hsiao J."/>
            <person name="Zismann V."/>
            <person name="Iobst S."/>
            <person name="de Vazeille A.R."/>
            <person name="Buell C.R."/>
            <person name="Ying K."/>
            <person name="Li Y."/>
            <person name="Lu T."/>
            <person name="Huang Y."/>
            <person name="Zhao Q."/>
            <person name="Feng Q."/>
            <person name="Zhang L."/>
            <person name="Zhu J."/>
            <person name="Weng Q."/>
            <person name="Mu J."/>
            <person name="Lu Y."/>
            <person name="Fan D."/>
            <person name="Liu Y."/>
            <person name="Guan J."/>
            <person name="Zhang Y."/>
            <person name="Yu S."/>
            <person name="Liu X."/>
            <person name="Zhang Y."/>
            <person name="Hong G."/>
            <person name="Han B."/>
            <person name="Choisne N."/>
            <person name="Demange N."/>
            <person name="Orjeda G."/>
            <person name="Samain S."/>
            <person name="Cattolico L."/>
            <person name="Pelletier E."/>
            <person name="Couloux A."/>
            <person name="Segurens B."/>
            <person name="Wincker P."/>
            <person name="D'Hont A."/>
            <person name="Scarpelli C."/>
            <person name="Weissenbach J."/>
            <person name="Salanoubat M."/>
            <person name="Quetier F."/>
            <person name="Yu Y."/>
            <person name="Kim H.R."/>
            <person name="Rambo T."/>
            <person name="Currie J."/>
            <person name="Collura K."/>
            <person name="Luo M."/>
            <person name="Yang T."/>
            <person name="Ammiraju J.S.S."/>
            <person name="Engler F."/>
            <person name="Soderlund C."/>
            <person name="Wing R.A."/>
            <person name="Palmer L.E."/>
            <person name="de la Bastide M."/>
            <person name="Spiegel L."/>
            <person name="Nascimento L."/>
            <person name="Zutavern T."/>
            <person name="O'Shaughnessy A."/>
            <person name="Dike S."/>
            <person name="Dedhia N."/>
            <person name="Preston R."/>
            <person name="Balija V."/>
            <person name="McCombie W.R."/>
            <person name="Chow T."/>
            <person name="Chen H."/>
            <person name="Chung M."/>
            <person name="Chen C."/>
            <person name="Shaw J."/>
            <person name="Wu H."/>
            <person name="Hsiao K."/>
            <person name="Chao Y."/>
            <person name="Chu M."/>
            <person name="Cheng C."/>
            <person name="Hour A."/>
            <person name="Lee P."/>
            <person name="Lin S."/>
            <person name="Lin Y."/>
            <person name="Liou J."/>
            <person name="Liu S."/>
            <person name="Hsing Y."/>
            <person name="Raghuvanshi S."/>
            <person name="Mohanty A."/>
            <person name="Bharti A.K."/>
            <person name="Gaur A."/>
            <person name="Gupta V."/>
            <person name="Kumar D."/>
            <person name="Ravi V."/>
            <person name="Vij S."/>
            <person name="Kapur A."/>
            <person name="Khurana P."/>
            <person name="Khurana P."/>
            <person name="Khurana J.P."/>
            <person name="Tyagi A.K."/>
            <person name="Gaikwad K."/>
            <person name="Singh A."/>
            <person name="Dalal V."/>
            <person name="Srivastava S."/>
            <person name="Dixit A."/>
            <person name="Pal A.K."/>
            <person name="Ghazi I.A."/>
            <person name="Yadav M."/>
            <person name="Pandit A."/>
            <person name="Bhargava A."/>
            <person name="Sureshbabu K."/>
            <person name="Batra K."/>
            <person name="Sharma T.R."/>
            <person name="Mohapatra T."/>
            <person name="Singh N.K."/>
            <person name="Messing J."/>
            <person name="Nelson A.B."/>
            <person name="Fuks G."/>
            <person name="Kavchok S."/>
            <person name="Keizer G."/>
            <person name="Linton E."/>
            <person name="Llaca V."/>
            <person name="Song R."/>
            <person name="Tanyolac B."/>
            <person name="Young S."/>
            <person name="Ho-Il K."/>
            <person name="Hahn J.H."/>
            <person name="Sangsakoo G."/>
            <person name="Vanavichit A."/>
            <person name="de Mattos Luiz.A.T."/>
            <person name="Zimmer P.D."/>
            <person name="Malone G."/>
            <person name="Dellagostin O."/>
            <person name="de Oliveira A.C."/>
            <person name="Bevan M."/>
            <person name="Bancroft I."/>
            <person name="Minx P."/>
            <person name="Cordum H."/>
            <person name="Wilson R."/>
            <person name="Cheng Z."/>
            <person name="Jin W."/>
            <person name="Jiang J."/>
            <person name="Leong S.A."/>
            <person name="Iwama H."/>
            <person name="Gojobori T."/>
            <person name="Itoh T."/>
            <person name="Niimura Y."/>
            <person name="Fujii Y."/>
            <person name="Habara T."/>
            <person name="Sakai H."/>
            <person name="Sato Y."/>
            <person name="Wilson G."/>
            <person name="Kumar K."/>
            <person name="McCouch S."/>
            <person name="Juretic N."/>
            <person name="Hoen D."/>
            <person name="Wright S."/>
            <person name="Bruskiewich R."/>
            <person name="Bureau T."/>
            <person name="Miyao A."/>
            <person name="Hirochika H."/>
            <person name="Nishikawa T."/>
            <person name="Kadowaki K."/>
            <person name="Sugiura M."/>
            <person name="Burr B."/>
            <person name="Sasaki T."/>
        </authorList>
    </citation>
    <scope>NUCLEOTIDE SEQUENCE [LARGE SCALE GENOMIC DNA]</scope>
    <source>
        <strain evidence="3">cv. Nipponbare</strain>
    </source>
</reference>